<protein>
    <submittedName>
        <fullName evidence="2">Uncharacterized protein</fullName>
    </submittedName>
</protein>
<evidence type="ECO:0000256" key="1">
    <source>
        <dbReference type="SAM" id="Coils"/>
    </source>
</evidence>
<dbReference type="RefSeq" id="WP_263061718.1">
    <property type="nucleotide sequence ID" value="NZ_JAOUSE010000025.1"/>
</dbReference>
<feature type="coiled-coil region" evidence="1">
    <location>
        <begin position="5"/>
        <end position="39"/>
    </location>
</feature>
<keyword evidence="3" id="KW-1185">Reference proteome</keyword>
<dbReference type="Proteomes" id="UP001208656">
    <property type="component" value="Unassembled WGS sequence"/>
</dbReference>
<dbReference type="EMBL" id="JAOUSE010000025">
    <property type="protein sequence ID" value="MCU9594651.1"/>
    <property type="molecule type" value="Genomic_DNA"/>
</dbReference>
<gene>
    <name evidence="2" type="ORF">OEV82_09295</name>
</gene>
<proteinExistence type="predicted"/>
<evidence type="ECO:0000313" key="2">
    <source>
        <dbReference type="EMBL" id="MCU9594651.1"/>
    </source>
</evidence>
<sequence length="44" mass="5379">MQSDLDELDCLLDYATNKLDRLEKEIKKIKNDWEILLQMFIQHK</sequence>
<keyword evidence="1" id="KW-0175">Coiled coil</keyword>
<accession>A0ABT2WG34</accession>
<name>A0ABT2WG34_9BACI</name>
<comment type="caution">
    <text evidence="2">The sequence shown here is derived from an EMBL/GenBank/DDBJ whole genome shotgun (WGS) entry which is preliminary data.</text>
</comment>
<organism evidence="2 3">
    <name type="scientific">Pallidibacillus thermolactis</name>
    <dbReference type="NCBI Taxonomy" id="251051"/>
    <lineage>
        <taxon>Bacteria</taxon>
        <taxon>Bacillati</taxon>
        <taxon>Bacillota</taxon>
        <taxon>Bacilli</taxon>
        <taxon>Bacillales</taxon>
        <taxon>Bacillaceae</taxon>
        <taxon>Pallidibacillus</taxon>
    </lineage>
</organism>
<evidence type="ECO:0000313" key="3">
    <source>
        <dbReference type="Proteomes" id="UP001208656"/>
    </source>
</evidence>
<reference evidence="2 3" key="1">
    <citation type="submission" date="2022-10" db="EMBL/GenBank/DDBJ databases">
        <title>Description of Fervidibacillus gen. nov. in the family Fervidibacillaceae fam. nov. with two species, Fervidibacillus albus sp. nov., and Fervidibacillus halotolerans sp. nov., isolated from tidal flat sediments.</title>
        <authorList>
            <person name="Kwon K.K."/>
            <person name="Yang S.-H."/>
        </authorList>
    </citation>
    <scope>NUCLEOTIDE SEQUENCE [LARGE SCALE GENOMIC DNA]</scope>
    <source>
        <strain evidence="2 3">DSM 23332</strain>
    </source>
</reference>